<evidence type="ECO:0000259" key="1">
    <source>
        <dbReference type="Pfam" id="PF09369"/>
    </source>
</evidence>
<comment type="caution">
    <text evidence="2">The sequence shown here is derived from an EMBL/GenBank/DDBJ whole genome shotgun (WGS) entry which is preliminary data.</text>
</comment>
<dbReference type="Pfam" id="PF09369">
    <property type="entry name" value="MZB"/>
    <property type="match status" value="1"/>
</dbReference>
<evidence type="ECO:0000313" key="2">
    <source>
        <dbReference type="EMBL" id="ECR6519752.1"/>
    </source>
</evidence>
<gene>
    <name evidence="2" type="ORF">ZU52_23895</name>
</gene>
<organism evidence="2">
    <name type="scientific">Salmonella enteritidis</name>
    <dbReference type="NCBI Taxonomy" id="149539"/>
    <lineage>
        <taxon>Bacteria</taxon>
        <taxon>Pseudomonadati</taxon>
        <taxon>Pseudomonadota</taxon>
        <taxon>Gammaproteobacteria</taxon>
        <taxon>Enterobacterales</taxon>
        <taxon>Enterobacteriaceae</taxon>
        <taxon>Salmonella</taxon>
    </lineage>
</organism>
<sequence length="104" mass="11232">GATDTTSVFELYLTDPETQDYLADTEENKTLLLTLAVVLRDELAKCHGISEDELGCGIKPLSIEGKTIQAIFIYDKASGGAGFASTANKYIIKMLINAKKALEC</sequence>
<feature type="non-terminal residue" evidence="2">
    <location>
        <position position="1"/>
    </location>
</feature>
<protein>
    <submittedName>
        <fullName evidence="2">DUF1998 domain-containing protein</fullName>
    </submittedName>
</protein>
<dbReference type="EMBL" id="AAKGXH010000249">
    <property type="protein sequence ID" value="ECR6519752.1"/>
    <property type="molecule type" value="Genomic_DNA"/>
</dbReference>
<proteinExistence type="predicted"/>
<reference evidence="2" key="1">
    <citation type="submission" date="2018-07" db="EMBL/GenBank/DDBJ databases">
        <authorList>
            <person name="Ashton P.M."/>
            <person name="Dallman T."/>
            <person name="Nair S."/>
            <person name="De Pinna E."/>
            <person name="Peters T."/>
            <person name="Grant K."/>
        </authorList>
    </citation>
    <scope>NUCLEOTIDE SEQUENCE</scope>
    <source>
        <strain evidence="2">27966</strain>
    </source>
</reference>
<accession>A0A5Z2YKW4</accession>
<name>A0A5Z2YKW4_SALEN</name>
<dbReference type="AlphaFoldDB" id="A0A5Z2YKW4"/>
<feature type="non-terminal residue" evidence="2">
    <location>
        <position position="104"/>
    </location>
</feature>
<feature type="domain" description="MrfA-like Zn-binding" evidence="1">
    <location>
        <begin position="37"/>
        <end position="104"/>
    </location>
</feature>
<dbReference type="InterPro" id="IPR018973">
    <property type="entry name" value="MZB"/>
</dbReference>